<reference evidence="1 2" key="1">
    <citation type="submission" date="2016-01" db="EMBL/GenBank/DDBJ databases">
        <title>Investigation of taxonomic status of Bacillus aminovorans.</title>
        <authorList>
            <person name="Verma A."/>
            <person name="Pal Y."/>
            <person name="Krishnamurthi S."/>
        </authorList>
    </citation>
    <scope>NUCLEOTIDE SEQUENCE [LARGE SCALE GENOMIC DNA]</scope>
    <source>
        <strain evidence="1 2">DSM 4337</strain>
    </source>
</reference>
<name>A0A177KRF2_9BACI</name>
<evidence type="ECO:0000313" key="2">
    <source>
        <dbReference type="Proteomes" id="UP000077271"/>
    </source>
</evidence>
<comment type="caution">
    <text evidence="1">The sequence shown here is derived from an EMBL/GenBank/DDBJ whole genome shotgun (WGS) entry which is preliminary data.</text>
</comment>
<dbReference type="AlphaFoldDB" id="A0A177KRF2"/>
<dbReference type="EMBL" id="LQWZ01000023">
    <property type="protein sequence ID" value="OAH55784.1"/>
    <property type="molecule type" value="Genomic_DNA"/>
</dbReference>
<gene>
    <name evidence="1" type="ORF">AWH48_03675</name>
</gene>
<protein>
    <submittedName>
        <fullName evidence="1">Uncharacterized protein</fullName>
    </submittedName>
</protein>
<organism evidence="1 2">
    <name type="scientific">Domibacillus aminovorans</name>
    <dbReference type="NCBI Taxonomy" id="29332"/>
    <lineage>
        <taxon>Bacteria</taxon>
        <taxon>Bacillati</taxon>
        <taxon>Bacillota</taxon>
        <taxon>Bacilli</taxon>
        <taxon>Bacillales</taxon>
        <taxon>Bacillaceae</taxon>
        <taxon>Domibacillus</taxon>
    </lineage>
</organism>
<proteinExistence type="predicted"/>
<evidence type="ECO:0000313" key="1">
    <source>
        <dbReference type="EMBL" id="OAH55784.1"/>
    </source>
</evidence>
<sequence>MQERKAFMKHFTTPNMALTIINENTNGKRKILKSYWKILKQSLAIITTPTMNREKLKITIIIS</sequence>
<accession>A0A177KRF2</accession>
<dbReference type="Proteomes" id="UP000077271">
    <property type="component" value="Unassembled WGS sequence"/>
</dbReference>